<name>A0A078HQN9_BRANA</name>
<dbReference type="AlphaFoldDB" id="A0A078HQN9"/>
<dbReference type="Proteomes" id="UP000028999">
    <property type="component" value="Unassembled WGS sequence"/>
</dbReference>
<dbReference type="PANTHER" id="PTHR31286:SF133">
    <property type="entry name" value="TA11-LIKE NON-LTR RETROELEMENT PROTEIN-RELATED"/>
    <property type="match status" value="1"/>
</dbReference>
<sequence>MLTHKPRLDPFNIGEAKILVEIELDKNFPKKIALDDKLGNIFLVDVVYSWIPSTCERCGSLGHKAKRGGDSCG</sequence>
<evidence type="ECO:0000313" key="2">
    <source>
        <dbReference type="Proteomes" id="UP000028999"/>
    </source>
</evidence>
<dbReference type="InterPro" id="IPR040256">
    <property type="entry name" value="At4g02000-like"/>
</dbReference>
<dbReference type="PaxDb" id="3708-A0A078HQN9"/>
<protein>
    <submittedName>
        <fullName evidence="1">BnaA01g29730D protein</fullName>
    </submittedName>
</protein>
<proteinExistence type="predicted"/>
<gene>
    <name evidence="1" type="primary">BnaA01g29730D</name>
    <name evidence="1" type="ORF">GSBRNA2T00067234001</name>
</gene>
<accession>A0A078HQN9</accession>
<evidence type="ECO:0000313" key="1">
    <source>
        <dbReference type="EMBL" id="CDY39083.1"/>
    </source>
</evidence>
<keyword evidence="2" id="KW-1185">Reference proteome</keyword>
<reference evidence="1 2" key="1">
    <citation type="journal article" date="2014" name="Science">
        <title>Plant genetics. Early allopolyploid evolution in the post-Neolithic Brassica napus oilseed genome.</title>
        <authorList>
            <person name="Chalhoub B."/>
            <person name="Denoeud F."/>
            <person name="Liu S."/>
            <person name="Parkin I.A."/>
            <person name="Tang H."/>
            <person name="Wang X."/>
            <person name="Chiquet J."/>
            <person name="Belcram H."/>
            <person name="Tong C."/>
            <person name="Samans B."/>
            <person name="Correa M."/>
            <person name="Da Silva C."/>
            <person name="Just J."/>
            <person name="Falentin C."/>
            <person name="Koh C.S."/>
            <person name="Le Clainche I."/>
            <person name="Bernard M."/>
            <person name="Bento P."/>
            <person name="Noel B."/>
            <person name="Labadie K."/>
            <person name="Alberti A."/>
            <person name="Charles M."/>
            <person name="Arnaud D."/>
            <person name="Guo H."/>
            <person name="Daviaud C."/>
            <person name="Alamery S."/>
            <person name="Jabbari K."/>
            <person name="Zhao M."/>
            <person name="Edger P.P."/>
            <person name="Chelaifa H."/>
            <person name="Tack D."/>
            <person name="Lassalle G."/>
            <person name="Mestiri I."/>
            <person name="Schnel N."/>
            <person name="Le Paslier M.C."/>
            <person name="Fan G."/>
            <person name="Renault V."/>
            <person name="Bayer P.E."/>
            <person name="Golicz A.A."/>
            <person name="Manoli S."/>
            <person name="Lee T.H."/>
            <person name="Thi V.H."/>
            <person name="Chalabi S."/>
            <person name="Hu Q."/>
            <person name="Fan C."/>
            <person name="Tollenaere R."/>
            <person name="Lu Y."/>
            <person name="Battail C."/>
            <person name="Shen J."/>
            <person name="Sidebottom C.H."/>
            <person name="Wang X."/>
            <person name="Canaguier A."/>
            <person name="Chauveau A."/>
            <person name="Berard A."/>
            <person name="Deniot G."/>
            <person name="Guan M."/>
            <person name="Liu Z."/>
            <person name="Sun F."/>
            <person name="Lim Y.P."/>
            <person name="Lyons E."/>
            <person name="Town C.D."/>
            <person name="Bancroft I."/>
            <person name="Wang X."/>
            <person name="Meng J."/>
            <person name="Ma J."/>
            <person name="Pires J.C."/>
            <person name="King G.J."/>
            <person name="Brunel D."/>
            <person name="Delourme R."/>
            <person name="Renard M."/>
            <person name="Aury J.M."/>
            <person name="Adams K.L."/>
            <person name="Batley J."/>
            <person name="Snowdon R.J."/>
            <person name="Tost J."/>
            <person name="Edwards D."/>
            <person name="Zhou Y."/>
            <person name="Hua W."/>
            <person name="Sharpe A.G."/>
            <person name="Paterson A.H."/>
            <person name="Guan C."/>
            <person name="Wincker P."/>
        </authorList>
    </citation>
    <scope>NUCLEOTIDE SEQUENCE [LARGE SCALE GENOMIC DNA]</scope>
    <source>
        <strain evidence="2">cv. Darmor-bzh</strain>
    </source>
</reference>
<dbReference type="PANTHER" id="PTHR31286">
    <property type="entry name" value="GLYCINE-RICH CELL WALL STRUCTURAL PROTEIN 1.8-LIKE"/>
    <property type="match status" value="1"/>
</dbReference>
<dbReference type="Gramene" id="CDY39083">
    <property type="protein sequence ID" value="CDY39083"/>
    <property type="gene ID" value="GSBRNA2T00067234001"/>
</dbReference>
<organism evidence="1 2">
    <name type="scientific">Brassica napus</name>
    <name type="common">Rape</name>
    <dbReference type="NCBI Taxonomy" id="3708"/>
    <lineage>
        <taxon>Eukaryota</taxon>
        <taxon>Viridiplantae</taxon>
        <taxon>Streptophyta</taxon>
        <taxon>Embryophyta</taxon>
        <taxon>Tracheophyta</taxon>
        <taxon>Spermatophyta</taxon>
        <taxon>Magnoliopsida</taxon>
        <taxon>eudicotyledons</taxon>
        <taxon>Gunneridae</taxon>
        <taxon>Pentapetalae</taxon>
        <taxon>rosids</taxon>
        <taxon>malvids</taxon>
        <taxon>Brassicales</taxon>
        <taxon>Brassicaceae</taxon>
        <taxon>Brassiceae</taxon>
        <taxon>Brassica</taxon>
    </lineage>
</organism>
<dbReference type="EMBL" id="LK032440">
    <property type="protein sequence ID" value="CDY39083.1"/>
    <property type="molecule type" value="Genomic_DNA"/>
</dbReference>